<dbReference type="PRINTS" id="PR00411">
    <property type="entry name" value="PNDRDTASEI"/>
</dbReference>
<dbReference type="Gene3D" id="1.10.10.1100">
    <property type="entry name" value="BFD-like [2Fe-2S]-binding domain"/>
    <property type="match status" value="1"/>
</dbReference>
<dbReference type="InterPro" id="IPR016156">
    <property type="entry name" value="FAD/NAD-linked_Rdtase_dimer_sf"/>
</dbReference>
<dbReference type="PRINTS" id="PR00368">
    <property type="entry name" value="FADPNR"/>
</dbReference>
<dbReference type="InterPro" id="IPR036188">
    <property type="entry name" value="FAD/NAD-bd_sf"/>
</dbReference>
<proteinExistence type="predicted"/>
<evidence type="ECO:0000256" key="6">
    <source>
        <dbReference type="ARBA" id="ARBA00023014"/>
    </source>
</evidence>
<keyword evidence="4" id="KW-0274">FAD</keyword>
<reference evidence="11" key="1">
    <citation type="journal article" date="2019" name="Int. J. Syst. Evol. Microbiol.">
        <title>The Global Catalogue of Microorganisms (GCM) 10K type strain sequencing project: providing services to taxonomists for standard genome sequencing and annotation.</title>
        <authorList>
            <consortium name="The Broad Institute Genomics Platform"/>
            <consortium name="The Broad Institute Genome Sequencing Center for Infectious Disease"/>
            <person name="Wu L."/>
            <person name="Ma J."/>
        </authorList>
    </citation>
    <scope>NUCLEOTIDE SEQUENCE [LARGE SCALE GENOMIC DNA]</scope>
    <source>
        <strain evidence="11">KCTC 3950</strain>
    </source>
</reference>
<keyword evidence="5" id="KW-0408">Iron</keyword>
<evidence type="ECO:0000259" key="9">
    <source>
        <dbReference type="Pfam" id="PF18267"/>
    </source>
</evidence>
<dbReference type="InterPro" id="IPR041854">
    <property type="entry name" value="BFD-like_2Fe2S-bd_dom_sf"/>
</dbReference>
<name>A0ABW5PH65_9BACL</name>
<dbReference type="SUPFAM" id="SSF56014">
    <property type="entry name" value="Nitrite and sulphite reductase 4Fe-4S domain-like"/>
    <property type="match status" value="1"/>
</dbReference>
<dbReference type="Pfam" id="PF04324">
    <property type="entry name" value="Fer2_BFD"/>
    <property type="match status" value="1"/>
</dbReference>
<comment type="caution">
    <text evidence="10">The sequence shown here is derived from an EMBL/GenBank/DDBJ whole genome shotgun (WGS) entry which is preliminary data.</text>
</comment>
<dbReference type="InterPro" id="IPR045854">
    <property type="entry name" value="NO2/SO3_Rdtase_4Fe4S_sf"/>
</dbReference>
<dbReference type="InterPro" id="IPR041575">
    <property type="entry name" value="Rubredoxin_C"/>
</dbReference>
<dbReference type="InterPro" id="IPR023753">
    <property type="entry name" value="FAD/NAD-binding_dom"/>
</dbReference>
<accession>A0ABW5PH65</accession>
<keyword evidence="2" id="KW-0285">Flavoprotein</keyword>
<evidence type="ECO:0000259" key="8">
    <source>
        <dbReference type="Pfam" id="PF07992"/>
    </source>
</evidence>
<evidence type="ECO:0000256" key="1">
    <source>
        <dbReference type="ARBA" id="ARBA00001974"/>
    </source>
</evidence>
<keyword evidence="3" id="KW-0479">Metal-binding</keyword>
<comment type="cofactor">
    <cofactor evidence="1">
        <name>FAD</name>
        <dbReference type="ChEBI" id="CHEBI:57692"/>
    </cofactor>
</comment>
<dbReference type="PANTHER" id="PTHR43429:SF3">
    <property type="entry name" value="NITRITE REDUCTASE [NAD(P)H]"/>
    <property type="match status" value="1"/>
</dbReference>
<dbReference type="Gene3D" id="3.30.390.30">
    <property type="match status" value="1"/>
</dbReference>
<dbReference type="Pfam" id="PF18267">
    <property type="entry name" value="Rubredoxin_C"/>
    <property type="match status" value="1"/>
</dbReference>
<dbReference type="RefSeq" id="WP_377606051.1">
    <property type="nucleotide sequence ID" value="NZ_JBHUME010000014.1"/>
</dbReference>
<evidence type="ECO:0000313" key="11">
    <source>
        <dbReference type="Proteomes" id="UP001597541"/>
    </source>
</evidence>
<keyword evidence="6" id="KW-0411">Iron-sulfur</keyword>
<dbReference type="Gene3D" id="3.50.50.60">
    <property type="entry name" value="FAD/NAD(P)-binding domain"/>
    <property type="match status" value="2"/>
</dbReference>
<keyword evidence="11" id="KW-1185">Reference proteome</keyword>
<gene>
    <name evidence="10" type="ORF">ACFSUF_20465</name>
</gene>
<evidence type="ECO:0000256" key="3">
    <source>
        <dbReference type="ARBA" id="ARBA00022723"/>
    </source>
</evidence>
<dbReference type="PANTHER" id="PTHR43429">
    <property type="entry name" value="PYRIDINE NUCLEOTIDE-DISULFIDE OXIDOREDUCTASE DOMAIN-CONTAINING"/>
    <property type="match status" value="1"/>
</dbReference>
<dbReference type="EMBL" id="JBHUME010000014">
    <property type="protein sequence ID" value="MFD2614792.1"/>
    <property type="molecule type" value="Genomic_DNA"/>
</dbReference>
<sequence length="678" mass="73954">MDRIKLVMVGNGMAGVKCIEEIIALAPERFEITVIGNEPHPNYNRILLSKVLQGGTSMQEIITHPWEWYEARGIRLMAGMTAVRIDTVSKSVELSDGNCIPYDNLILATGSRAFIPPIPGVQKQGVSVFRNLNDCTKLMDAAVTSRSAAVIGGGLLGLEAARGLLHLGMETTVVHNAPYLMNRQLDRAPAEMLKTELEKQGMRFLLDKRTEKIMGNRRVKGLLFTDGTVHQADIIVLAVGIKPRIDLAAGTGLLTNHAFIVDDYMRTNIQDIYAVGECAEHRGIAYGLVAPLFEQGKVLAKVVCGLETGPYTGTVPSAQLKISGIDVFSAGVINRPDTETALLSVDYVRKTYKRIFMTQGKVSGAVLYGDISDSASWLADVKRNTDFALLGHRIEKRARADDPEEMPGASIVCSCNNVTKSVIMQSVQETGNVTLEQVRGHTKASGSCGGCSTAVELIIRHALQQGSTAMQEQQAVCGCGKLTHTQLKAAVERVGAQLQLTCETCRNAAYYYSTLLPARYPLSTAFPASLLNQPAFRLAAKPESGREMDRNAVMLMERISAFIQGLSFPHAFTFTISASPDCPAGVHVSSFGIAGVPYGWELYAGGHAELPLKQAELVACEPSFQRMLEAAEACLQLYRETAYWSEPVWKWIERFGFVQIREQLQMGLYAVNSRGKAT</sequence>
<dbReference type="SUPFAM" id="SSF51905">
    <property type="entry name" value="FAD/NAD(P)-binding domain"/>
    <property type="match status" value="2"/>
</dbReference>
<feature type="domain" description="NADH-rubredoxin oxidoreductase C-terminal" evidence="9">
    <location>
        <begin position="316"/>
        <end position="377"/>
    </location>
</feature>
<organism evidence="10 11">
    <name type="scientific">Paenibacillus gansuensis</name>
    <dbReference type="NCBI Taxonomy" id="306542"/>
    <lineage>
        <taxon>Bacteria</taxon>
        <taxon>Bacillati</taxon>
        <taxon>Bacillota</taxon>
        <taxon>Bacilli</taxon>
        <taxon>Bacillales</taxon>
        <taxon>Paenibacillaceae</taxon>
        <taxon>Paenibacillus</taxon>
    </lineage>
</organism>
<dbReference type="InterPro" id="IPR050260">
    <property type="entry name" value="FAD-bd_OxRdtase"/>
</dbReference>
<dbReference type="Proteomes" id="UP001597541">
    <property type="component" value="Unassembled WGS sequence"/>
</dbReference>
<protein>
    <submittedName>
        <fullName evidence="10">FAD-dependent oxidoreductase</fullName>
    </submittedName>
</protein>
<evidence type="ECO:0000259" key="7">
    <source>
        <dbReference type="Pfam" id="PF04324"/>
    </source>
</evidence>
<evidence type="ECO:0000313" key="10">
    <source>
        <dbReference type="EMBL" id="MFD2614792.1"/>
    </source>
</evidence>
<evidence type="ECO:0000256" key="2">
    <source>
        <dbReference type="ARBA" id="ARBA00022630"/>
    </source>
</evidence>
<feature type="domain" description="FAD/NAD(P)-binding" evidence="8">
    <location>
        <begin position="5"/>
        <end position="281"/>
    </location>
</feature>
<dbReference type="Pfam" id="PF07992">
    <property type="entry name" value="Pyr_redox_2"/>
    <property type="match status" value="1"/>
</dbReference>
<evidence type="ECO:0000256" key="4">
    <source>
        <dbReference type="ARBA" id="ARBA00022827"/>
    </source>
</evidence>
<feature type="domain" description="BFD-like [2Fe-2S]-binding" evidence="7">
    <location>
        <begin position="411"/>
        <end position="460"/>
    </location>
</feature>
<dbReference type="InterPro" id="IPR007419">
    <property type="entry name" value="BFD-like_2Fe2S-bd_dom"/>
</dbReference>
<dbReference type="Gene3D" id="3.30.413.10">
    <property type="entry name" value="Sulfite Reductase Hemoprotein, domain 1"/>
    <property type="match status" value="1"/>
</dbReference>
<evidence type="ECO:0000256" key="5">
    <source>
        <dbReference type="ARBA" id="ARBA00023004"/>
    </source>
</evidence>